<dbReference type="EMBL" id="FOYT01000001">
    <property type="protein sequence ID" value="SFR35733.1"/>
    <property type="molecule type" value="Genomic_DNA"/>
</dbReference>
<organism evidence="1 2">
    <name type="scientific">Halogeometricum rufum</name>
    <dbReference type="NCBI Taxonomy" id="553469"/>
    <lineage>
        <taxon>Archaea</taxon>
        <taxon>Methanobacteriati</taxon>
        <taxon>Methanobacteriota</taxon>
        <taxon>Stenosarchaea group</taxon>
        <taxon>Halobacteria</taxon>
        <taxon>Halobacteriales</taxon>
        <taxon>Haloferacaceae</taxon>
        <taxon>Halogeometricum</taxon>
    </lineage>
</organism>
<dbReference type="AlphaFoldDB" id="A0A1I6G0J2"/>
<gene>
    <name evidence="1" type="ORF">SAMN04487947_0362</name>
</gene>
<protein>
    <submittedName>
        <fullName evidence="1">Uncharacterized protein</fullName>
    </submittedName>
</protein>
<dbReference type="RefSeq" id="WP_089804039.1">
    <property type="nucleotide sequence ID" value="NZ_FOYT01000001.1"/>
</dbReference>
<evidence type="ECO:0000313" key="2">
    <source>
        <dbReference type="Proteomes" id="UP000198531"/>
    </source>
</evidence>
<evidence type="ECO:0000313" key="1">
    <source>
        <dbReference type="EMBL" id="SFR35733.1"/>
    </source>
</evidence>
<reference evidence="2" key="1">
    <citation type="submission" date="2016-10" db="EMBL/GenBank/DDBJ databases">
        <authorList>
            <person name="Varghese N."/>
            <person name="Submissions S."/>
        </authorList>
    </citation>
    <scope>NUCLEOTIDE SEQUENCE [LARGE SCALE GENOMIC DNA]</scope>
    <source>
        <strain evidence="2">CGMCC 1.7736</strain>
    </source>
</reference>
<name>A0A1I6G0J2_9EURY</name>
<keyword evidence="2" id="KW-1185">Reference proteome</keyword>
<dbReference type="OrthoDB" id="226203at2157"/>
<dbReference type="STRING" id="553469.SAMN04487947_0362"/>
<dbReference type="Pfam" id="PF25252">
    <property type="entry name" value="DUF7854"/>
    <property type="match status" value="1"/>
</dbReference>
<sequence length="94" mass="10460">MDRISALRNVEDALRDFESGESDLAATEQRVVTVLRTYATDFESEVGRAPYQATGEGRAHGLVVVAEGPDDARERIHDLLDEEPGTLEFEVERL</sequence>
<proteinExistence type="predicted"/>
<accession>A0A1I6G0J2</accession>
<dbReference type="InterPro" id="IPR057176">
    <property type="entry name" value="DUF7854"/>
</dbReference>
<dbReference type="Proteomes" id="UP000198531">
    <property type="component" value="Unassembled WGS sequence"/>
</dbReference>